<reference evidence="1" key="2">
    <citation type="journal article" date="2015" name="Data Brief">
        <title>Shoot transcriptome of the giant reed, Arundo donax.</title>
        <authorList>
            <person name="Barrero R.A."/>
            <person name="Guerrero F.D."/>
            <person name="Moolhuijzen P."/>
            <person name="Goolsby J.A."/>
            <person name="Tidwell J."/>
            <person name="Bellgard S.E."/>
            <person name="Bellgard M.I."/>
        </authorList>
    </citation>
    <scope>NUCLEOTIDE SEQUENCE</scope>
    <source>
        <tissue evidence="1">Shoot tissue taken approximately 20 cm above the soil surface</tissue>
    </source>
</reference>
<dbReference type="EMBL" id="GBRH01186791">
    <property type="protein sequence ID" value="JAE11105.1"/>
    <property type="molecule type" value="Transcribed_RNA"/>
</dbReference>
<sequence length="27" mass="2960">MFSSLPTSGNYAFLVLLICRLDAKSVL</sequence>
<proteinExistence type="predicted"/>
<organism evidence="1">
    <name type="scientific">Arundo donax</name>
    <name type="common">Giant reed</name>
    <name type="synonym">Donax arundinaceus</name>
    <dbReference type="NCBI Taxonomy" id="35708"/>
    <lineage>
        <taxon>Eukaryota</taxon>
        <taxon>Viridiplantae</taxon>
        <taxon>Streptophyta</taxon>
        <taxon>Embryophyta</taxon>
        <taxon>Tracheophyta</taxon>
        <taxon>Spermatophyta</taxon>
        <taxon>Magnoliopsida</taxon>
        <taxon>Liliopsida</taxon>
        <taxon>Poales</taxon>
        <taxon>Poaceae</taxon>
        <taxon>PACMAD clade</taxon>
        <taxon>Arundinoideae</taxon>
        <taxon>Arundineae</taxon>
        <taxon>Arundo</taxon>
    </lineage>
</organism>
<name>A0A0A9FDP2_ARUDO</name>
<evidence type="ECO:0000313" key="1">
    <source>
        <dbReference type="EMBL" id="JAE11105.1"/>
    </source>
</evidence>
<reference evidence="1" key="1">
    <citation type="submission" date="2014-09" db="EMBL/GenBank/DDBJ databases">
        <authorList>
            <person name="Magalhaes I.L.F."/>
            <person name="Oliveira U."/>
            <person name="Santos F.R."/>
            <person name="Vidigal T.H.D.A."/>
            <person name="Brescovit A.D."/>
            <person name="Santos A.J."/>
        </authorList>
    </citation>
    <scope>NUCLEOTIDE SEQUENCE</scope>
    <source>
        <tissue evidence="1">Shoot tissue taken approximately 20 cm above the soil surface</tissue>
    </source>
</reference>
<protein>
    <submittedName>
        <fullName evidence="1">Uncharacterized protein</fullName>
    </submittedName>
</protein>
<accession>A0A0A9FDP2</accession>
<dbReference type="AlphaFoldDB" id="A0A0A9FDP2"/>